<evidence type="ECO:0000313" key="3">
    <source>
        <dbReference type="Proteomes" id="UP000238701"/>
    </source>
</evidence>
<feature type="region of interest" description="Disordered" evidence="1">
    <location>
        <begin position="1"/>
        <end position="37"/>
    </location>
</feature>
<accession>A0A2U3KU52</accession>
<evidence type="ECO:0000256" key="1">
    <source>
        <dbReference type="SAM" id="MobiDB-lite"/>
    </source>
</evidence>
<feature type="compositionally biased region" description="Basic and acidic residues" evidence="1">
    <location>
        <begin position="8"/>
        <end position="19"/>
    </location>
</feature>
<name>A0A2U3KU52_9BACT</name>
<proteinExistence type="predicted"/>
<evidence type="ECO:0000313" key="2">
    <source>
        <dbReference type="EMBL" id="SPF43181.1"/>
    </source>
</evidence>
<dbReference type="AlphaFoldDB" id="A0A2U3KU52"/>
<dbReference type="Proteomes" id="UP000238701">
    <property type="component" value="Unassembled WGS sequence"/>
</dbReference>
<dbReference type="EMBL" id="OMOD01000142">
    <property type="protein sequence ID" value="SPF43181.1"/>
    <property type="molecule type" value="Genomic_DNA"/>
</dbReference>
<dbReference type="PROSITE" id="PS51257">
    <property type="entry name" value="PROKAR_LIPOPROTEIN"/>
    <property type="match status" value="1"/>
</dbReference>
<protein>
    <submittedName>
        <fullName evidence="2">Uncharacterized protein</fullName>
    </submittedName>
</protein>
<reference evidence="3" key="1">
    <citation type="submission" date="2018-02" db="EMBL/GenBank/DDBJ databases">
        <authorList>
            <person name="Hausmann B."/>
        </authorList>
    </citation>
    <scope>NUCLEOTIDE SEQUENCE [LARGE SCALE GENOMIC DNA]</scope>
    <source>
        <strain evidence="3">Peat soil MAG SbA1</strain>
    </source>
</reference>
<sequence>MAASPRGSSHDAQYDREGESGLTDTGMACLGSGACPE</sequence>
<gene>
    <name evidence="2" type="ORF">SBA1_480051</name>
</gene>
<organism evidence="2 3">
    <name type="scientific">Candidatus Sulfotelmatobacter kueseliae</name>
    <dbReference type="NCBI Taxonomy" id="2042962"/>
    <lineage>
        <taxon>Bacteria</taxon>
        <taxon>Pseudomonadati</taxon>
        <taxon>Acidobacteriota</taxon>
        <taxon>Terriglobia</taxon>
        <taxon>Terriglobales</taxon>
        <taxon>Candidatus Korobacteraceae</taxon>
        <taxon>Candidatus Sulfotelmatobacter</taxon>
    </lineage>
</organism>